<protein>
    <submittedName>
        <fullName evidence="1">Uncharacterized protein</fullName>
    </submittedName>
</protein>
<dbReference type="Proteomes" id="UP000284207">
    <property type="component" value="Unassembled WGS sequence"/>
</dbReference>
<evidence type="ECO:0000313" key="2">
    <source>
        <dbReference type="Proteomes" id="UP000284207"/>
    </source>
</evidence>
<accession>A0A423NQI9</accession>
<comment type="caution">
    <text evidence="1">The sequence shown here is derived from an EMBL/GenBank/DDBJ whole genome shotgun (WGS) entry which is preliminary data.</text>
</comment>
<dbReference type="AlphaFoldDB" id="A0A423NQI9"/>
<name>A0A423NQI9_9PSED</name>
<proteinExistence type="predicted"/>
<reference evidence="1 2" key="1">
    <citation type="submission" date="2016-10" db="EMBL/GenBank/DDBJ databases">
        <title>Comparative genome analysis of multiple Pseudomonas spp. focuses on biocontrol and plant growth promoting traits.</title>
        <authorList>
            <person name="Tao X.-Y."/>
            <person name="Taylor C.G."/>
        </authorList>
    </citation>
    <scope>NUCLEOTIDE SEQUENCE [LARGE SCALE GENOMIC DNA]</scope>
    <source>
        <strain evidence="1 2">36B3</strain>
    </source>
</reference>
<dbReference type="EMBL" id="MOCA01000004">
    <property type="protein sequence ID" value="ROO00518.1"/>
    <property type="molecule type" value="Genomic_DNA"/>
</dbReference>
<sequence length="105" mass="11767">MLKSLPLLITDLPLGLMIFHRTRWMVEQRARAAPRSAASVRQHVVVDAAHAKTCTTPDATTTQAVTLRGNVGYMTRPKGITVRITEMMKPTMYERLVPWLVPALL</sequence>
<gene>
    <name evidence="1" type="ORF">BK674_08020</name>
</gene>
<evidence type="ECO:0000313" key="1">
    <source>
        <dbReference type="EMBL" id="ROO00518.1"/>
    </source>
</evidence>
<organism evidence="1 2">
    <name type="scientific">Pseudomonas moraviensis</name>
    <dbReference type="NCBI Taxonomy" id="321662"/>
    <lineage>
        <taxon>Bacteria</taxon>
        <taxon>Pseudomonadati</taxon>
        <taxon>Pseudomonadota</taxon>
        <taxon>Gammaproteobacteria</taxon>
        <taxon>Pseudomonadales</taxon>
        <taxon>Pseudomonadaceae</taxon>
        <taxon>Pseudomonas</taxon>
    </lineage>
</organism>